<dbReference type="Pfam" id="PF00583">
    <property type="entry name" value="Acetyltransf_1"/>
    <property type="match status" value="1"/>
</dbReference>
<accession>A0A1H4AW62</accession>
<dbReference type="PROSITE" id="PS51186">
    <property type="entry name" value="GNAT"/>
    <property type="match status" value="1"/>
</dbReference>
<dbReference type="CDD" id="cd04301">
    <property type="entry name" value="NAT_SF"/>
    <property type="match status" value="1"/>
</dbReference>
<dbReference type="GO" id="GO:0008080">
    <property type="term" value="F:N-acetyltransferase activity"/>
    <property type="evidence" value="ECO:0007669"/>
    <property type="project" value="InterPro"/>
</dbReference>
<dbReference type="EMBL" id="FNQN01000005">
    <property type="protein sequence ID" value="SEA40097.1"/>
    <property type="molecule type" value="Genomic_DNA"/>
</dbReference>
<dbReference type="AlphaFoldDB" id="A0A1H4AW62"/>
<dbReference type="NCBIfam" id="TIGR03827">
    <property type="entry name" value="GNAT_ablB"/>
    <property type="match status" value="1"/>
</dbReference>
<evidence type="ECO:0000313" key="3">
    <source>
        <dbReference type="Proteomes" id="UP000199409"/>
    </source>
</evidence>
<keyword evidence="2" id="KW-0808">Transferase</keyword>
<dbReference type="SUPFAM" id="SSF55729">
    <property type="entry name" value="Acyl-CoA N-acyltransferases (Nat)"/>
    <property type="match status" value="1"/>
</dbReference>
<dbReference type="InterPro" id="IPR022525">
    <property type="entry name" value="GNAT_AblB"/>
</dbReference>
<dbReference type="RefSeq" id="WP_217637480.1">
    <property type="nucleotide sequence ID" value="NZ_FNQN01000005.1"/>
</dbReference>
<dbReference type="Proteomes" id="UP000199409">
    <property type="component" value="Unassembled WGS sequence"/>
</dbReference>
<dbReference type="InterPro" id="IPR016181">
    <property type="entry name" value="Acyl_CoA_acyltransferase"/>
</dbReference>
<dbReference type="InterPro" id="IPR000182">
    <property type="entry name" value="GNAT_dom"/>
</dbReference>
<proteinExistence type="predicted"/>
<name>A0A1H4AW62_9BACT</name>
<keyword evidence="3" id="KW-1185">Reference proteome</keyword>
<organism evidence="2 3">
    <name type="scientific">Desulfuromusa kysingii</name>
    <dbReference type="NCBI Taxonomy" id="37625"/>
    <lineage>
        <taxon>Bacteria</taxon>
        <taxon>Pseudomonadati</taxon>
        <taxon>Thermodesulfobacteriota</taxon>
        <taxon>Desulfuromonadia</taxon>
        <taxon>Desulfuromonadales</taxon>
        <taxon>Geopsychrobacteraceae</taxon>
        <taxon>Desulfuromusa</taxon>
    </lineage>
</organism>
<protein>
    <submittedName>
        <fullName evidence="2">Putative beta-lysine N-acetyltransferase</fullName>
    </submittedName>
</protein>
<dbReference type="Gene3D" id="3.40.630.30">
    <property type="match status" value="1"/>
</dbReference>
<reference evidence="2 3" key="1">
    <citation type="submission" date="2016-10" db="EMBL/GenBank/DDBJ databases">
        <authorList>
            <person name="de Groot N.N."/>
        </authorList>
    </citation>
    <scope>NUCLEOTIDE SEQUENCE [LARGE SCALE GENOMIC DNA]</scope>
    <source>
        <strain evidence="2 3">DSM 7343</strain>
    </source>
</reference>
<gene>
    <name evidence="2" type="ORF">SAMN05660420_02006</name>
</gene>
<sequence length="291" mass="32617">MSHDVITRFGQSVIQHGPENDRVYLMKLAEDDLPEVITNIKSLAARHNYSKAFVKVPQSAQSQFADHGYRVEAEVPGLFKGRENGAFMAYYFHPERRLDPAADRVEKVLEVAGDRSKKRHMISLPTGCDCQLATPDHCQQMAKLYRETFASYPFPIHDPQYLTTTMADNVVYAGIWQGDQLLALASAETDLSNSNAELTDFATDGHWRGQGLASILLQYLEAQLQSLRIKTCYTIARALSYGMNICFAQNGYKFAGTLVKNTQISGSLESMNVWHKRAEVTNSAHCCRPES</sequence>
<dbReference type="STRING" id="37625.SAMN05660420_02006"/>
<feature type="domain" description="N-acetyltransferase" evidence="1">
    <location>
        <begin position="128"/>
        <end position="279"/>
    </location>
</feature>
<evidence type="ECO:0000259" key="1">
    <source>
        <dbReference type="PROSITE" id="PS51186"/>
    </source>
</evidence>
<evidence type="ECO:0000313" key="2">
    <source>
        <dbReference type="EMBL" id="SEA40097.1"/>
    </source>
</evidence>